<dbReference type="EMBL" id="CP071504">
    <property type="protein sequence ID" value="QSX30227.1"/>
    <property type="molecule type" value="Genomic_DNA"/>
</dbReference>
<dbReference type="AlphaFoldDB" id="A0A975ALB2"/>
<organism evidence="2 3">
    <name type="scientific">Shewanella cyperi</name>
    <dbReference type="NCBI Taxonomy" id="2814292"/>
    <lineage>
        <taxon>Bacteria</taxon>
        <taxon>Pseudomonadati</taxon>
        <taxon>Pseudomonadota</taxon>
        <taxon>Gammaproteobacteria</taxon>
        <taxon>Alteromonadales</taxon>
        <taxon>Shewanellaceae</taxon>
        <taxon>Shewanella</taxon>
    </lineage>
</organism>
<dbReference type="Proteomes" id="UP000663281">
    <property type="component" value="Chromosome"/>
</dbReference>
<gene>
    <name evidence="2" type="ORF">JYB88_00670</name>
</gene>
<dbReference type="InterPro" id="IPR011083">
    <property type="entry name" value="Phage_tail_collar_dom"/>
</dbReference>
<evidence type="ECO:0000313" key="2">
    <source>
        <dbReference type="EMBL" id="QSX30227.1"/>
    </source>
</evidence>
<dbReference type="KEGG" id="scyp:JYB88_00670"/>
<evidence type="ECO:0000259" key="1">
    <source>
        <dbReference type="Pfam" id="PF07484"/>
    </source>
</evidence>
<reference evidence="2 3" key="1">
    <citation type="submission" date="2021-03" db="EMBL/GenBank/DDBJ databases">
        <title>Novel species identification of genus Shewanella.</title>
        <authorList>
            <person name="Liu G."/>
            <person name="Zhang Q."/>
        </authorList>
    </citation>
    <scope>NUCLEOTIDE SEQUENCE [LARGE SCALE GENOMIC DNA]</scope>
    <source>
        <strain evidence="2 3">FJAT-53726</strain>
    </source>
</reference>
<protein>
    <submittedName>
        <fullName evidence="2">Phage tail protein</fullName>
    </submittedName>
</protein>
<dbReference type="SUPFAM" id="SSF88874">
    <property type="entry name" value="Receptor-binding domain of short tail fibre protein gp12"/>
    <property type="match status" value="1"/>
</dbReference>
<keyword evidence="3" id="KW-1185">Reference proteome</keyword>
<proteinExistence type="predicted"/>
<dbReference type="RefSeq" id="WP_207325157.1">
    <property type="nucleotide sequence ID" value="NZ_CP071504.1"/>
</dbReference>
<dbReference type="Gene3D" id="3.90.1340.10">
    <property type="entry name" value="Phage tail collar domain"/>
    <property type="match status" value="1"/>
</dbReference>
<dbReference type="Pfam" id="PF07484">
    <property type="entry name" value="Collar"/>
    <property type="match status" value="1"/>
</dbReference>
<name>A0A975ALB2_9GAMM</name>
<sequence>MSDQFIGEIRQVGFSFAPADWSICNGAILDIANNQALFSLLGAYFGGDARTTFGLPDLRGRVPTHPNMTTSGTVYQQGQMGGWEQMIMTIADMPAHNHELYASTSEADSMYPVRPGSQSNQFAECATGDVFYAPAANTQALSPDTITNTGGGQGFNIIQPTIAMLFIIALEGLYPSRN</sequence>
<accession>A0A975ALB2</accession>
<feature type="domain" description="Phage tail collar" evidence="1">
    <location>
        <begin position="7"/>
        <end position="63"/>
    </location>
</feature>
<evidence type="ECO:0000313" key="3">
    <source>
        <dbReference type="Proteomes" id="UP000663281"/>
    </source>
</evidence>
<dbReference type="InterPro" id="IPR037053">
    <property type="entry name" value="Phage_tail_collar_dom_sf"/>
</dbReference>